<feature type="repeat" description="WD" evidence="3">
    <location>
        <begin position="442"/>
        <end position="483"/>
    </location>
</feature>
<dbReference type="InterPro" id="IPR019775">
    <property type="entry name" value="WD40_repeat_CS"/>
</dbReference>
<evidence type="ECO:0000256" key="4">
    <source>
        <dbReference type="SAM" id="MobiDB-lite"/>
    </source>
</evidence>
<dbReference type="InterPro" id="IPR015943">
    <property type="entry name" value="WD40/YVTN_repeat-like_dom_sf"/>
</dbReference>
<dbReference type="EMBL" id="CM026423">
    <property type="protein sequence ID" value="KAG0581738.1"/>
    <property type="molecule type" value="Genomic_DNA"/>
</dbReference>
<feature type="region of interest" description="Disordered" evidence="4">
    <location>
        <begin position="171"/>
        <end position="191"/>
    </location>
</feature>
<dbReference type="AlphaFoldDB" id="A0A8T0IGS3"/>
<dbReference type="InterPro" id="IPR002048">
    <property type="entry name" value="EF_hand_dom"/>
</dbReference>
<dbReference type="InterPro" id="IPR036322">
    <property type="entry name" value="WD40_repeat_dom_sf"/>
</dbReference>
<evidence type="ECO:0000256" key="2">
    <source>
        <dbReference type="ARBA" id="ARBA00022737"/>
    </source>
</evidence>
<dbReference type="InterPro" id="IPR011992">
    <property type="entry name" value="EF-hand-dom_pair"/>
</dbReference>
<comment type="caution">
    <text evidence="6">The sequence shown here is derived from an EMBL/GenBank/DDBJ whole genome shotgun (WGS) entry which is preliminary data.</text>
</comment>
<dbReference type="GO" id="GO:0005509">
    <property type="term" value="F:calcium ion binding"/>
    <property type="evidence" value="ECO:0007669"/>
    <property type="project" value="InterPro"/>
</dbReference>
<name>A0A8T0IGS3_CERPU</name>
<feature type="region of interest" description="Disordered" evidence="4">
    <location>
        <begin position="1"/>
        <end position="63"/>
    </location>
</feature>
<dbReference type="InterPro" id="IPR051242">
    <property type="entry name" value="WD-EF-hand_domain"/>
</dbReference>
<dbReference type="InterPro" id="IPR024977">
    <property type="entry name" value="Apc4-like_WD40_dom"/>
</dbReference>
<evidence type="ECO:0000256" key="3">
    <source>
        <dbReference type="PROSITE-ProRule" id="PRU00221"/>
    </source>
</evidence>
<feature type="region of interest" description="Disordered" evidence="4">
    <location>
        <begin position="989"/>
        <end position="1030"/>
    </location>
</feature>
<dbReference type="Proteomes" id="UP000822688">
    <property type="component" value="Chromosome 3"/>
</dbReference>
<feature type="repeat" description="WD" evidence="3">
    <location>
        <begin position="566"/>
        <end position="607"/>
    </location>
</feature>
<protein>
    <recommendedName>
        <fullName evidence="5">EF-hand domain-containing protein</fullName>
    </recommendedName>
</protein>
<dbReference type="PROSITE" id="PS50222">
    <property type="entry name" value="EF_HAND_2"/>
    <property type="match status" value="1"/>
</dbReference>
<evidence type="ECO:0000256" key="1">
    <source>
        <dbReference type="ARBA" id="ARBA00022574"/>
    </source>
</evidence>
<dbReference type="Gene3D" id="2.130.10.10">
    <property type="entry name" value="YVTN repeat-like/Quinoprotein amine dehydrogenase"/>
    <property type="match status" value="4"/>
</dbReference>
<dbReference type="PROSITE" id="PS50082">
    <property type="entry name" value="WD_REPEATS_2"/>
    <property type="match status" value="5"/>
</dbReference>
<dbReference type="PANTHER" id="PTHR44324">
    <property type="entry name" value="WD40 REPEAT DOMAIN 95"/>
    <property type="match status" value="1"/>
</dbReference>
<dbReference type="PROSITE" id="PS50294">
    <property type="entry name" value="WD_REPEATS_REGION"/>
    <property type="match status" value="2"/>
</dbReference>
<evidence type="ECO:0000313" key="6">
    <source>
        <dbReference type="EMBL" id="KAG0581738.1"/>
    </source>
</evidence>
<evidence type="ECO:0000313" key="7">
    <source>
        <dbReference type="Proteomes" id="UP000822688"/>
    </source>
</evidence>
<accession>A0A8T0IGS3</accession>
<feature type="repeat" description="WD" evidence="3">
    <location>
        <begin position="657"/>
        <end position="690"/>
    </location>
</feature>
<feature type="repeat" description="WD" evidence="3">
    <location>
        <begin position="803"/>
        <end position="835"/>
    </location>
</feature>
<dbReference type="SUPFAM" id="SSF47473">
    <property type="entry name" value="EF-hand"/>
    <property type="match status" value="1"/>
</dbReference>
<dbReference type="PROSITE" id="PS00678">
    <property type="entry name" value="WD_REPEATS_1"/>
    <property type="match status" value="2"/>
</dbReference>
<feature type="repeat" description="WD" evidence="3">
    <location>
        <begin position="522"/>
        <end position="563"/>
    </location>
</feature>
<reference evidence="6" key="1">
    <citation type="submission" date="2020-06" db="EMBL/GenBank/DDBJ databases">
        <title>WGS assembly of Ceratodon purpureus strain R40.</title>
        <authorList>
            <person name="Carey S.B."/>
            <person name="Jenkins J."/>
            <person name="Shu S."/>
            <person name="Lovell J.T."/>
            <person name="Sreedasyam A."/>
            <person name="Maumus F."/>
            <person name="Tiley G.P."/>
            <person name="Fernandez-Pozo N."/>
            <person name="Barry K."/>
            <person name="Chen C."/>
            <person name="Wang M."/>
            <person name="Lipzen A."/>
            <person name="Daum C."/>
            <person name="Saski C.A."/>
            <person name="Payton A.C."/>
            <person name="Mcbreen J.C."/>
            <person name="Conrad R.E."/>
            <person name="Kollar L.M."/>
            <person name="Olsson S."/>
            <person name="Huttunen S."/>
            <person name="Landis J.B."/>
            <person name="Wickett N.J."/>
            <person name="Johnson M.G."/>
            <person name="Rensing S.A."/>
            <person name="Grimwood J."/>
            <person name="Schmutz J."/>
            <person name="Mcdaniel S.F."/>
        </authorList>
    </citation>
    <scope>NUCLEOTIDE SEQUENCE</scope>
    <source>
        <strain evidence="6">R40</strain>
    </source>
</reference>
<feature type="region of interest" description="Disordered" evidence="4">
    <location>
        <begin position="889"/>
        <end position="931"/>
    </location>
</feature>
<gene>
    <name evidence="6" type="ORF">KC19_3G004900</name>
</gene>
<dbReference type="OrthoDB" id="75172at2759"/>
<dbReference type="SUPFAM" id="SSF50978">
    <property type="entry name" value="WD40 repeat-like"/>
    <property type="match status" value="3"/>
</dbReference>
<dbReference type="InterPro" id="IPR001680">
    <property type="entry name" value="WD40_rpt"/>
</dbReference>
<dbReference type="Gene3D" id="1.10.238.10">
    <property type="entry name" value="EF-hand"/>
    <property type="match status" value="1"/>
</dbReference>
<dbReference type="Pfam" id="PF00400">
    <property type="entry name" value="WD40"/>
    <property type="match status" value="4"/>
</dbReference>
<sequence length="1030" mass="115622">MGDKDEKGVRRGNRRSSWAQSHNKNPEDRVNEAVSKIQMSVKEGTLDPKHATEGAPPIRPPDRKEMGMTAEALVELQKVFKAAEENEGSGLLDQESFLKTCVTIKTLIALMSEEQLKHLFMKIDANNKGEIGFDDFTSYLLSQQFAKENEPAAEHTTFVRVTTFGSKRFGRSDYEDSESAPSDEEERRADDEVWFTPGPQKRGDLKIGEPGNIIEKIMLLGPLNVYVTASQDGMLKLWSSDTLKPMRAIQNGSGAWITDMVVMAQQPMAVFALDRSVTFYDTGRMSFDCLGRITALENAPMCATWLRVAENDKLLFGDELGILHTYTFNDEWGGERPREGFGVSDKKLPPGMSENIPWVLHNDWMTSIKYLSHSNSLITTGMDSCLLMLDFEKRQMKWSGKEHANGIYACDYCRSYNFIVSCGLERYINIWNPFTAKTMGALHGHEASVTDVQVNEIDNQIVSISSDCQIKVWDMRSSRCLETIIENTQWEPSRVSICYDSVKQVLLAGGDKLEMWHKRRAREARTALIAAMVYNPLFRQVVVGEVDSLVMVWSLDTGEDVFTFSDTQRKTKITCMAFDNSWRRLIIGAQDGSMRFWNFNNGQVLKELVGWGPYEITCVVCMNVARLNFVAAGGWNKKVCQWADTVWMEVEHVEKNMRGHTDDVTCICFCAPSTIVTGGCDSKVIVWKMDGMIMRTMRPSDKGHKEPDYKVIVSIVFLRDLARSVVASVADGWLRFWRLQDGELVHELFTENHGGVGPIAADAKCTMLFSADSKGYVKAWDLTTCHFEKKSSEASSTPLLFDFRAHHEPLVSIIFVDEDNLLLTCSQYGTVRLWNSVGARVGQFGQHKLWNVKMPSTWRAREPSYLIHPLLRQVPDGVFSTARTPIRKVSVAPAGAPRRGTEAEASESPDQAETPAPPPPPPPKVSPEDLKRQYEQRKKAVLDPGPPHLRLESWYTPLANAFERQLAIKKLSPLLPLLPAGLSDTAKEKAEMLAAERSASPLSTASTRSKKKKTRSTPGAQPSKHDIPID</sequence>
<evidence type="ECO:0000259" key="5">
    <source>
        <dbReference type="PROSITE" id="PS50222"/>
    </source>
</evidence>
<feature type="compositionally biased region" description="Acidic residues" evidence="4">
    <location>
        <begin position="175"/>
        <end position="184"/>
    </location>
</feature>
<organism evidence="6 7">
    <name type="scientific">Ceratodon purpureus</name>
    <name type="common">Fire moss</name>
    <name type="synonym">Dicranum purpureum</name>
    <dbReference type="NCBI Taxonomy" id="3225"/>
    <lineage>
        <taxon>Eukaryota</taxon>
        <taxon>Viridiplantae</taxon>
        <taxon>Streptophyta</taxon>
        <taxon>Embryophyta</taxon>
        <taxon>Bryophyta</taxon>
        <taxon>Bryophytina</taxon>
        <taxon>Bryopsida</taxon>
        <taxon>Dicranidae</taxon>
        <taxon>Pseudoditrichales</taxon>
        <taxon>Ditrichaceae</taxon>
        <taxon>Ceratodon</taxon>
    </lineage>
</organism>
<dbReference type="SMART" id="SM00320">
    <property type="entry name" value="WD40"/>
    <property type="match status" value="12"/>
</dbReference>
<proteinExistence type="predicted"/>
<keyword evidence="2" id="KW-0677">Repeat</keyword>
<dbReference type="Pfam" id="PF12894">
    <property type="entry name" value="ANAPC4_WD40"/>
    <property type="match status" value="1"/>
</dbReference>
<dbReference type="PANTHER" id="PTHR44324:SF4">
    <property type="entry name" value="WD40 REPEAT DOMAIN 95"/>
    <property type="match status" value="1"/>
</dbReference>
<keyword evidence="7" id="KW-1185">Reference proteome</keyword>
<feature type="compositionally biased region" description="Pro residues" evidence="4">
    <location>
        <begin position="915"/>
        <end position="925"/>
    </location>
</feature>
<keyword evidence="1 3" id="KW-0853">WD repeat</keyword>
<feature type="domain" description="EF-hand" evidence="5">
    <location>
        <begin position="111"/>
        <end position="146"/>
    </location>
</feature>